<organism evidence="1 2">
    <name type="scientific">Araneus ventricosus</name>
    <name type="common">Orbweaver spider</name>
    <name type="synonym">Epeira ventricosa</name>
    <dbReference type="NCBI Taxonomy" id="182803"/>
    <lineage>
        <taxon>Eukaryota</taxon>
        <taxon>Metazoa</taxon>
        <taxon>Ecdysozoa</taxon>
        <taxon>Arthropoda</taxon>
        <taxon>Chelicerata</taxon>
        <taxon>Arachnida</taxon>
        <taxon>Araneae</taxon>
        <taxon>Araneomorphae</taxon>
        <taxon>Entelegynae</taxon>
        <taxon>Araneoidea</taxon>
        <taxon>Araneidae</taxon>
        <taxon>Araneus</taxon>
    </lineage>
</organism>
<protein>
    <submittedName>
        <fullName evidence="1">Uncharacterized protein</fullName>
    </submittedName>
</protein>
<comment type="caution">
    <text evidence="1">The sequence shown here is derived from an EMBL/GenBank/DDBJ whole genome shotgun (WGS) entry which is preliminary data.</text>
</comment>
<dbReference type="EMBL" id="BGPR01023808">
    <property type="protein sequence ID" value="GBN91274.1"/>
    <property type="molecule type" value="Genomic_DNA"/>
</dbReference>
<sequence length="90" mass="9891">MQGRCCHFETFIPASYNSLGEPRAPNTSPYTHVATPARVDLWLSSPSGAVDIRTDGCHILVVRSRLRGQRVPGSIESPLCMWASCVPNHK</sequence>
<dbReference type="AlphaFoldDB" id="A0A4Y2SSK1"/>
<proteinExistence type="predicted"/>
<evidence type="ECO:0000313" key="1">
    <source>
        <dbReference type="EMBL" id="GBN91274.1"/>
    </source>
</evidence>
<dbReference type="Proteomes" id="UP000499080">
    <property type="component" value="Unassembled WGS sequence"/>
</dbReference>
<evidence type="ECO:0000313" key="2">
    <source>
        <dbReference type="Proteomes" id="UP000499080"/>
    </source>
</evidence>
<accession>A0A4Y2SSK1</accession>
<keyword evidence="2" id="KW-1185">Reference proteome</keyword>
<name>A0A4Y2SSK1_ARAVE</name>
<gene>
    <name evidence="1" type="ORF">AVEN_45666_1</name>
</gene>
<reference evidence="1 2" key="1">
    <citation type="journal article" date="2019" name="Sci. Rep.">
        <title>Orb-weaving spider Araneus ventricosus genome elucidates the spidroin gene catalogue.</title>
        <authorList>
            <person name="Kono N."/>
            <person name="Nakamura H."/>
            <person name="Ohtoshi R."/>
            <person name="Moran D.A.P."/>
            <person name="Shinohara A."/>
            <person name="Yoshida Y."/>
            <person name="Fujiwara M."/>
            <person name="Mori M."/>
            <person name="Tomita M."/>
            <person name="Arakawa K."/>
        </authorList>
    </citation>
    <scope>NUCLEOTIDE SEQUENCE [LARGE SCALE GENOMIC DNA]</scope>
</reference>